<reference evidence="1" key="1">
    <citation type="submission" date="2021-02" db="EMBL/GenBank/DDBJ databases">
        <authorList>
            <person name="Dougan E. K."/>
            <person name="Rhodes N."/>
            <person name="Thang M."/>
            <person name="Chan C."/>
        </authorList>
    </citation>
    <scope>NUCLEOTIDE SEQUENCE</scope>
</reference>
<evidence type="ECO:0000313" key="2">
    <source>
        <dbReference type="Proteomes" id="UP000654075"/>
    </source>
</evidence>
<comment type="caution">
    <text evidence="1">The sequence shown here is derived from an EMBL/GenBank/DDBJ whole genome shotgun (WGS) entry which is preliminary data.</text>
</comment>
<accession>A0A813EZ65</accession>
<proteinExistence type="predicted"/>
<sequence length="148" mass="16180">DPGGQDAGGKTPALPPGVSTFKVRDLLAQLGVANRRGSEALAGITKVADLVSKQQLWMESMPKSEEHSMWKIMVGDVAKSCTEMQSGIERQALSSEGQEELNWRVKADEASNEVSIFTAKMVGKDNEIDKRKEDIHKAQIKLEAAEEK</sequence>
<keyword evidence="2" id="KW-1185">Reference proteome</keyword>
<dbReference type="AlphaFoldDB" id="A0A813EZ65"/>
<organism evidence="1 2">
    <name type="scientific">Polarella glacialis</name>
    <name type="common">Dinoflagellate</name>
    <dbReference type="NCBI Taxonomy" id="89957"/>
    <lineage>
        <taxon>Eukaryota</taxon>
        <taxon>Sar</taxon>
        <taxon>Alveolata</taxon>
        <taxon>Dinophyceae</taxon>
        <taxon>Suessiales</taxon>
        <taxon>Suessiaceae</taxon>
        <taxon>Polarella</taxon>
    </lineage>
</organism>
<feature type="non-terminal residue" evidence="1">
    <location>
        <position position="1"/>
    </location>
</feature>
<gene>
    <name evidence="1" type="ORF">PGLA1383_LOCUS21335</name>
</gene>
<protein>
    <submittedName>
        <fullName evidence="1">Uncharacterized protein</fullName>
    </submittedName>
</protein>
<feature type="non-terminal residue" evidence="1">
    <location>
        <position position="148"/>
    </location>
</feature>
<evidence type="ECO:0000313" key="1">
    <source>
        <dbReference type="EMBL" id="CAE8603114.1"/>
    </source>
</evidence>
<dbReference type="EMBL" id="CAJNNV010015041">
    <property type="protein sequence ID" value="CAE8603114.1"/>
    <property type="molecule type" value="Genomic_DNA"/>
</dbReference>
<name>A0A813EZ65_POLGL</name>
<dbReference type="Proteomes" id="UP000654075">
    <property type="component" value="Unassembled WGS sequence"/>
</dbReference>